<dbReference type="InterPro" id="IPR010982">
    <property type="entry name" value="Lambda_DNA-bd_dom_sf"/>
</dbReference>
<dbReference type="EMBL" id="NTFS01000181">
    <property type="protein sequence ID" value="PAX53002.1"/>
    <property type="molecule type" value="Genomic_DNA"/>
</dbReference>
<dbReference type="PROSITE" id="PS50943">
    <property type="entry name" value="HTH_CROC1"/>
    <property type="match status" value="1"/>
</dbReference>
<name>A0A2A2TGZ7_9CYAN</name>
<evidence type="ECO:0000313" key="3">
    <source>
        <dbReference type="Proteomes" id="UP000218238"/>
    </source>
</evidence>
<evidence type="ECO:0000259" key="1">
    <source>
        <dbReference type="PROSITE" id="PS50943"/>
    </source>
</evidence>
<dbReference type="RefSeq" id="WP_095722713.1">
    <property type="nucleotide sequence ID" value="NZ_NTFS01000181.1"/>
</dbReference>
<accession>A0A2A2TGZ7</accession>
<dbReference type="InterPro" id="IPR039060">
    <property type="entry name" value="Antitox_HigA"/>
</dbReference>
<dbReference type="InterPro" id="IPR001387">
    <property type="entry name" value="Cro/C1-type_HTH"/>
</dbReference>
<dbReference type="SUPFAM" id="SSF47413">
    <property type="entry name" value="lambda repressor-like DNA-binding domains"/>
    <property type="match status" value="1"/>
</dbReference>
<keyword evidence="3" id="KW-1185">Reference proteome</keyword>
<reference evidence="2 3" key="1">
    <citation type="submission" date="2017-08" db="EMBL/GenBank/DDBJ databases">
        <title>Draft genome sequence of filamentous cyanobacterium Calothrix elsteri CCALA 953.</title>
        <authorList>
            <person name="Gagunashvili A.N."/>
            <person name="Elster J."/>
            <person name="Andresson O.S."/>
        </authorList>
    </citation>
    <scope>NUCLEOTIDE SEQUENCE [LARGE SCALE GENOMIC DNA]</scope>
    <source>
        <strain evidence="2 3">CCALA 953</strain>
    </source>
</reference>
<protein>
    <submittedName>
        <fullName evidence="2">Transcriptional regulator</fullName>
    </submittedName>
</protein>
<evidence type="ECO:0000313" key="2">
    <source>
        <dbReference type="EMBL" id="PAX53002.1"/>
    </source>
</evidence>
<gene>
    <name evidence="2" type="ORF">CK510_16335</name>
</gene>
<dbReference type="Gene3D" id="1.10.260.40">
    <property type="entry name" value="lambda repressor-like DNA-binding domains"/>
    <property type="match status" value="1"/>
</dbReference>
<dbReference type="PANTHER" id="PTHR40455">
    <property type="entry name" value="ANTITOXIN HIGA"/>
    <property type="match status" value="1"/>
</dbReference>
<dbReference type="AlphaFoldDB" id="A0A2A2TGZ7"/>
<feature type="domain" description="HTH cro/C1-type" evidence="1">
    <location>
        <begin position="78"/>
        <end position="131"/>
    </location>
</feature>
<dbReference type="GO" id="GO:0001046">
    <property type="term" value="F:core promoter sequence-specific DNA binding"/>
    <property type="evidence" value="ECO:0007669"/>
    <property type="project" value="TreeGrafter"/>
</dbReference>
<proteinExistence type="predicted"/>
<dbReference type="PANTHER" id="PTHR40455:SF1">
    <property type="entry name" value="ANTITOXIN HIGA"/>
    <property type="match status" value="1"/>
</dbReference>
<dbReference type="GO" id="GO:0006355">
    <property type="term" value="P:regulation of DNA-templated transcription"/>
    <property type="evidence" value="ECO:0007669"/>
    <property type="project" value="InterPro"/>
</dbReference>
<dbReference type="Proteomes" id="UP000218238">
    <property type="component" value="Unassembled WGS sequence"/>
</dbReference>
<dbReference type="OrthoDB" id="426919at2"/>
<sequence length="132" mass="14566">MTLTINPEIYANLLTEYQPKVIKTDEENDHAIAIAEKLAHRQNKTGEESTLLELLIALIEKYEDAQYPMGETNSHLMLLHLMEARGLKQSDLVGILGSSGVTSEVVNGKRGISKAQAKALGKFFNIDPGLFI</sequence>
<organism evidence="2 3">
    <name type="scientific">Brunnivagina elsteri CCALA 953</name>
    <dbReference type="NCBI Taxonomy" id="987040"/>
    <lineage>
        <taxon>Bacteria</taxon>
        <taxon>Bacillati</taxon>
        <taxon>Cyanobacteriota</taxon>
        <taxon>Cyanophyceae</taxon>
        <taxon>Nostocales</taxon>
        <taxon>Calotrichaceae</taxon>
        <taxon>Brunnivagina</taxon>
    </lineage>
</organism>
<comment type="caution">
    <text evidence="2">The sequence shown here is derived from an EMBL/GenBank/DDBJ whole genome shotgun (WGS) entry which is preliminary data.</text>
</comment>